<dbReference type="PANTHER" id="PTHR11647:SF1">
    <property type="entry name" value="COLLAPSIN RESPONSE MEDIATOR PROTEIN"/>
    <property type="match status" value="1"/>
</dbReference>
<evidence type="ECO:0000313" key="3">
    <source>
        <dbReference type="Proteomes" id="UP000265520"/>
    </source>
</evidence>
<accession>A0A392QCU2</accession>
<evidence type="ECO:0000313" key="2">
    <source>
        <dbReference type="EMBL" id="MCI21974.1"/>
    </source>
</evidence>
<name>A0A392QCU2_9FABA</name>
<dbReference type="GO" id="GO:0006208">
    <property type="term" value="P:pyrimidine nucleobase catabolic process"/>
    <property type="evidence" value="ECO:0007669"/>
    <property type="project" value="TreeGrafter"/>
</dbReference>
<dbReference type="EMBL" id="LXQA010127855">
    <property type="protein sequence ID" value="MCI21974.1"/>
    <property type="molecule type" value="Genomic_DNA"/>
</dbReference>
<dbReference type="SUPFAM" id="SSF51556">
    <property type="entry name" value="Metallo-dependent hydrolases"/>
    <property type="match status" value="1"/>
</dbReference>
<dbReference type="GO" id="GO:0005829">
    <property type="term" value="C:cytosol"/>
    <property type="evidence" value="ECO:0007669"/>
    <property type="project" value="TreeGrafter"/>
</dbReference>
<protein>
    <submittedName>
        <fullName evidence="2">Dihydropyrimidinase</fullName>
    </submittedName>
</protein>
<reference evidence="2 3" key="1">
    <citation type="journal article" date="2018" name="Front. Plant Sci.">
        <title>Red Clover (Trifolium pratense) and Zigzag Clover (T. medium) - A Picture of Genomic Similarities and Differences.</title>
        <authorList>
            <person name="Dluhosova J."/>
            <person name="Istvanek J."/>
            <person name="Nedelnik J."/>
            <person name="Repkova J."/>
        </authorList>
    </citation>
    <scope>NUCLEOTIDE SEQUENCE [LARGE SCALE GENOMIC DNA]</scope>
    <source>
        <strain evidence="3">cv. 10/8</strain>
        <tissue evidence="2">Leaf</tissue>
    </source>
</reference>
<dbReference type="PANTHER" id="PTHR11647">
    <property type="entry name" value="HYDRANTOINASE/DIHYDROPYRIMIDINASE FAMILY MEMBER"/>
    <property type="match status" value="1"/>
</dbReference>
<dbReference type="Gene3D" id="3.20.20.140">
    <property type="entry name" value="Metal-dependent hydrolases"/>
    <property type="match status" value="1"/>
</dbReference>
<dbReference type="InterPro" id="IPR050378">
    <property type="entry name" value="Metallo-dep_Hydrolases_sf"/>
</dbReference>
<proteinExistence type="inferred from homology"/>
<feature type="non-terminal residue" evidence="2">
    <location>
        <position position="56"/>
    </location>
</feature>
<dbReference type="AlphaFoldDB" id="A0A392QCU2"/>
<dbReference type="GO" id="GO:0004157">
    <property type="term" value="F:dihydropyrimidinase activity"/>
    <property type="evidence" value="ECO:0007669"/>
    <property type="project" value="TreeGrafter"/>
</dbReference>
<comment type="caution">
    <text evidence="2">The sequence shown here is derived from an EMBL/GenBank/DDBJ whole genome shotgun (WGS) entry which is preliminary data.</text>
</comment>
<organism evidence="2 3">
    <name type="scientific">Trifolium medium</name>
    <dbReference type="NCBI Taxonomy" id="97028"/>
    <lineage>
        <taxon>Eukaryota</taxon>
        <taxon>Viridiplantae</taxon>
        <taxon>Streptophyta</taxon>
        <taxon>Embryophyta</taxon>
        <taxon>Tracheophyta</taxon>
        <taxon>Spermatophyta</taxon>
        <taxon>Magnoliopsida</taxon>
        <taxon>eudicotyledons</taxon>
        <taxon>Gunneridae</taxon>
        <taxon>Pentapetalae</taxon>
        <taxon>rosids</taxon>
        <taxon>fabids</taxon>
        <taxon>Fabales</taxon>
        <taxon>Fabaceae</taxon>
        <taxon>Papilionoideae</taxon>
        <taxon>50 kb inversion clade</taxon>
        <taxon>NPAAA clade</taxon>
        <taxon>Hologalegina</taxon>
        <taxon>IRL clade</taxon>
        <taxon>Trifolieae</taxon>
        <taxon>Trifolium</taxon>
    </lineage>
</organism>
<comment type="similarity">
    <text evidence="1">Belongs to the metallo-dependent hydrolases superfamily. Hydantoinase/dihydropyrimidinase family.</text>
</comment>
<evidence type="ECO:0000256" key="1">
    <source>
        <dbReference type="ARBA" id="ARBA00008829"/>
    </source>
</evidence>
<keyword evidence="3" id="KW-1185">Reference proteome</keyword>
<dbReference type="InterPro" id="IPR032466">
    <property type="entry name" value="Metal_Hydrolase"/>
</dbReference>
<sequence>MVNDELLLEGFKKCKSLGALAMVHAENGDAVIEGQRKMIELGITGPEGHALSRPAV</sequence>
<dbReference type="Proteomes" id="UP000265520">
    <property type="component" value="Unassembled WGS sequence"/>
</dbReference>